<dbReference type="Proteomes" id="UP000755654">
    <property type="component" value="Unassembled WGS sequence"/>
</dbReference>
<comment type="caution">
    <text evidence="2">The sequence shown here is derived from an EMBL/GenBank/DDBJ whole genome shotgun (WGS) entry which is preliminary data.</text>
</comment>
<proteinExistence type="predicted"/>
<feature type="chain" id="PRO_5045523112" evidence="1">
    <location>
        <begin position="28"/>
        <end position="340"/>
    </location>
</feature>
<dbReference type="RefSeq" id="WP_215885030.1">
    <property type="nucleotide sequence ID" value="NZ_JAAOMP010000166.1"/>
</dbReference>
<gene>
    <name evidence="2" type="ORF">HAP95_15500</name>
</gene>
<evidence type="ECO:0000313" key="3">
    <source>
        <dbReference type="Proteomes" id="UP000755654"/>
    </source>
</evidence>
<dbReference type="EMBL" id="JAAOMP010000166">
    <property type="protein sequence ID" value="MBU2761537.1"/>
    <property type="molecule type" value="Genomic_DNA"/>
</dbReference>
<evidence type="ECO:0000313" key="2">
    <source>
        <dbReference type="EMBL" id="MBU2761537.1"/>
    </source>
</evidence>
<keyword evidence="3" id="KW-1185">Reference proteome</keyword>
<reference evidence="2 3" key="1">
    <citation type="journal article" date="2021" name="ISME J.">
        <title>Genomic evolution of the class Acidithiobacillia: deep-branching Proteobacteria living in extreme acidic conditions.</title>
        <authorList>
            <person name="Moya-Beltran A."/>
            <person name="Beard S."/>
            <person name="Rojas-Villalobos C."/>
            <person name="Issotta F."/>
            <person name="Gallardo Y."/>
            <person name="Ulloa R."/>
            <person name="Giaveno A."/>
            <person name="Degli Esposti M."/>
            <person name="Johnson D.B."/>
            <person name="Quatrini R."/>
        </authorList>
    </citation>
    <scope>NUCLEOTIDE SEQUENCE [LARGE SCALE GENOMIC DNA]</scope>
    <source>
        <strain evidence="2 3">RW2</strain>
    </source>
</reference>
<name>A0ABS6A1Z7_9PROT</name>
<protein>
    <submittedName>
        <fullName evidence="2">ABC transporter substrate-binding protein</fullName>
    </submittedName>
</protein>
<evidence type="ECO:0000256" key="1">
    <source>
        <dbReference type="SAM" id="SignalP"/>
    </source>
</evidence>
<accession>A0ABS6A1Z7</accession>
<dbReference type="Pfam" id="PF13379">
    <property type="entry name" value="NMT1_2"/>
    <property type="match status" value="1"/>
</dbReference>
<organism evidence="2 3">
    <name type="scientific">Acidithiobacillus sulfurivorans</name>
    <dbReference type="NCBI Taxonomy" id="1958756"/>
    <lineage>
        <taxon>Bacteria</taxon>
        <taxon>Pseudomonadati</taxon>
        <taxon>Pseudomonadota</taxon>
        <taxon>Acidithiobacillia</taxon>
        <taxon>Acidithiobacillales</taxon>
        <taxon>Acidithiobacillaceae</taxon>
        <taxon>Acidithiobacillus</taxon>
    </lineage>
</organism>
<dbReference type="PANTHER" id="PTHR30024">
    <property type="entry name" value="ALIPHATIC SULFONATES-BINDING PROTEIN-RELATED"/>
    <property type="match status" value="1"/>
</dbReference>
<dbReference type="SUPFAM" id="SSF53850">
    <property type="entry name" value="Periplasmic binding protein-like II"/>
    <property type="match status" value="1"/>
</dbReference>
<sequence>MEIKLNKFVIRMTAIIVTSLVFTNVAAASTSFHGKFIHVGAPECAHCLAMALLGPKIGDKEVKFTPYTTLSTLVTSLLTNHEQVAQIDYPSLVSLISKDVPIVAISGEVNGGSDFVLKHSIDIDQGNWVKLKKIIDSASDKFTIGSQFGTVQNVDIRLALIKHGIDLRKVRFVNVPFQGMYGALASHQIDSAVPVQPVAADITMNHIAKHFSYLLHQPAGNLTNVVIMTKKFYDSNPQLDKQIAKNMVHLINYIQTDKGHEAWENVIIKYVKFNKSIISHSLITLEPDYHMPLSKILAISNSMYDTGFISKKLNDKELQACIKYKYLSLATGKTPDQLGR</sequence>
<feature type="signal peptide" evidence="1">
    <location>
        <begin position="1"/>
        <end position="27"/>
    </location>
</feature>
<keyword evidence="1" id="KW-0732">Signal</keyword>
<dbReference type="PANTHER" id="PTHR30024:SF42">
    <property type="entry name" value="ALIPHATIC SULFONATES-BINDING PROTEIN-RELATED"/>
    <property type="match status" value="1"/>
</dbReference>
<dbReference type="Gene3D" id="3.40.190.10">
    <property type="entry name" value="Periplasmic binding protein-like II"/>
    <property type="match status" value="1"/>
</dbReference>